<comment type="caution">
    <text evidence="6">The sequence shown here is derived from an EMBL/GenBank/DDBJ whole genome shotgun (WGS) entry which is preliminary data.</text>
</comment>
<dbReference type="SUPFAM" id="SSF53822">
    <property type="entry name" value="Periplasmic binding protein-like I"/>
    <property type="match status" value="1"/>
</dbReference>
<organism evidence="6 7">
    <name type="scientific">Conexibacter stalactiti</name>
    <dbReference type="NCBI Taxonomy" id="1940611"/>
    <lineage>
        <taxon>Bacteria</taxon>
        <taxon>Bacillati</taxon>
        <taxon>Actinomycetota</taxon>
        <taxon>Thermoleophilia</taxon>
        <taxon>Solirubrobacterales</taxon>
        <taxon>Conexibacteraceae</taxon>
        <taxon>Conexibacter</taxon>
    </lineage>
</organism>
<protein>
    <submittedName>
        <fullName evidence="6">Substrate-binding domain-containing protein</fullName>
    </submittedName>
</protein>
<feature type="compositionally biased region" description="Low complexity" evidence="3">
    <location>
        <begin position="23"/>
        <end position="38"/>
    </location>
</feature>
<keyword evidence="4" id="KW-0732">Signal</keyword>
<dbReference type="InterPro" id="IPR025997">
    <property type="entry name" value="SBP_2_dom"/>
</dbReference>
<evidence type="ECO:0000256" key="2">
    <source>
        <dbReference type="ARBA" id="ARBA00007639"/>
    </source>
</evidence>
<comment type="similarity">
    <text evidence="2">Belongs to the bacterial solute-binding protein 2 family.</text>
</comment>
<keyword evidence="7" id="KW-1185">Reference proteome</keyword>
<gene>
    <name evidence="6" type="ORF">R7226_25005</name>
</gene>
<dbReference type="RefSeq" id="WP_318600100.1">
    <property type="nucleotide sequence ID" value="NZ_JAWSTH010000096.1"/>
</dbReference>
<dbReference type="Gene3D" id="3.40.50.2300">
    <property type="match status" value="2"/>
</dbReference>
<sequence length="393" mass="41621">MRRTLAVTALLLLAVFIAACGSSESGSETTGTSTATTSAGGGDAAYLEENAALVERYLSEKGTFLPPPERSPRPQAGKHIALVSCGQTVIPSCGLEINAAREAAEALGWRTTLIDAANGDPVSTGPGIQNAVAQRVDGIFTYYVDCEYIREPLQAARDAGIPVVNSNGRDCDQSDSAAPSLFTYTIRYNAGDGSFQEWVDEVSIAQARYAIDKLDGEAHIGFATDSTSAASVAVGRTVEAAVKECGGCSIELLLFPIGDIGTRLQGKAESFLLKNADVNTVIPAYSAIMQGGLIGAIQTARRDLLVSVGEGLPEGIALIRDGKAQYGYGLSYGWEGYAAIDSLNRILNEEDPDVNSGIGVKLFDEEHDFPSGDDWVPPYDYQALYRKAWGVDQ</sequence>
<dbReference type="EMBL" id="JAWSTH010000096">
    <property type="protein sequence ID" value="MDW5597634.1"/>
    <property type="molecule type" value="Genomic_DNA"/>
</dbReference>
<dbReference type="PANTHER" id="PTHR30036:SF7">
    <property type="entry name" value="ABC TRANSPORTER PERIPLASMIC-BINDING PROTEIN YPHF"/>
    <property type="match status" value="1"/>
</dbReference>
<reference evidence="7" key="1">
    <citation type="submission" date="2023-07" db="EMBL/GenBank/DDBJ databases">
        <title>Conexibacter stalactiti sp. nov., isolated from stalactites in a lava cave and emended description of the genus Conexibacter.</title>
        <authorList>
            <person name="Lee S.D."/>
        </authorList>
    </citation>
    <scope>NUCLEOTIDE SEQUENCE [LARGE SCALE GENOMIC DNA]</scope>
    <source>
        <strain evidence="7">KCTC 39840</strain>
    </source>
</reference>
<feature type="region of interest" description="Disordered" evidence="3">
    <location>
        <begin position="23"/>
        <end position="42"/>
    </location>
</feature>
<reference evidence="6 7" key="2">
    <citation type="submission" date="2023-10" db="EMBL/GenBank/DDBJ databases">
        <authorList>
            <person name="Han X.F."/>
        </authorList>
    </citation>
    <scope>NUCLEOTIDE SEQUENCE [LARGE SCALE GENOMIC DNA]</scope>
    <source>
        <strain evidence="6 7">KCTC 39840</strain>
    </source>
</reference>
<evidence type="ECO:0000313" key="6">
    <source>
        <dbReference type="EMBL" id="MDW5597634.1"/>
    </source>
</evidence>
<proteinExistence type="inferred from homology"/>
<comment type="subcellular location">
    <subcellularLocation>
        <location evidence="1">Cell envelope</location>
    </subcellularLocation>
</comment>
<evidence type="ECO:0000256" key="4">
    <source>
        <dbReference type="SAM" id="SignalP"/>
    </source>
</evidence>
<evidence type="ECO:0000259" key="5">
    <source>
        <dbReference type="Pfam" id="PF13407"/>
    </source>
</evidence>
<name>A0ABU4HZY4_9ACTN</name>
<evidence type="ECO:0000256" key="1">
    <source>
        <dbReference type="ARBA" id="ARBA00004196"/>
    </source>
</evidence>
<accession>A0ABU4HZY4</accession>
<feature type="chain" id="PRO_5045253760" evidence="4">
    <location>
        <begin position="20"/>
        <end position="393"/>
    </location>
</feature>
<evidence type="ECO:0000256" key="3">
    <source>
        <dbReference type="SAM" id="MobiDB-lite"/>
    </source>
</evidence>
<feature type="domain" description="Periplasmic binding protein" evidence="5">
    <location>
        <begin position="98"/>
        <end position="350"/>
    </location>
</feature>
<dbReference type="InterPro" id="IPR050555">
    <property type="entry name" value="Bact_Solute-Bind_Prot2"/>
</dbReference>
<dbReference type="InterPro" id="IPR028082">
    <property type="entry name" value="Peripla_BP_I"/>
</dbReference>
<dbReference type="PROSITE" id="PS51257">
    <property type="entry name" value="PROKAR_LIPOPROTEIN"/>
    <property type="match status" value="1"/>
</dbReference>
<evidence type="ECO:0000313" key="7">
    <source>
        <dbReference type="Proteomes" id="UP001284601"/>
    </source>
</evidence>
<dbReference type="Proteomes" id="UP001284601">
    <property type="component" value="Unassembled WGS sequence"/>
</dbReference>
<feature type="signal peptide" evidence="4">
    <location>
        <begin position="1"/>
        <end position="19"/>
    </location>
</feature>
<dbReference type="Pfam" id="PF13407">
    <property type="entry name" value="Peripla_BP_4"/>
    <property type="match status" value="1"/>
</dbReference>
<dbReference type="PANTHER" id="PTHR30036">
    <property type="entry name" value="D-XYLOSE-BINDING PERIPLASMIC PROTEIN"/>
    <property type="match status" value="1"/>
</dbReference>